<dbReference type="EMBL" id="JAHESD010000063">
    <property type="protein sequence ID" value="MBT1705656.1"/>
    <property type="molecule type" value="Genomic_DNA"/>
</dbReference>
<gene>
    <name evidence="2" type="ORF">KK060_20365</name>
</gene>
<proteinExistence type="predicted"/>
<name>A0ABS5VWP4_9BACT</name>
<keyword evidence="1" id="KW-0472">Membrane</keyword>
<reference evidence="2 3" key="1">
    <citation type="submission" date="2021-05" db="EMBL/GenBank/DDBJ databases">
        <title>A Polyphasic approach of four new species of the genus Ohtaekwangia: Ohtaekwangia histidinii sp. nov., Ohtaekwangia cretensis sp. nov., Ohtaekwangia indiensis sp. nov., Ohtaekwangia reichenbachii sp. nov. from diverse environment.</title>
        <authorList>
            <person name="Octaviana S."/>
        </authorList>
    </citation>
    <scope>NUCLEOTIDE SEQUENCE [LARGE SCALE GENOMIC DNA]</scope>
    <source>
        <strain evidence="2 3">PWU20</strain>
    </source>
</reference>
<feature type="transmembrane region" description="Helical" evidence="1">
    <location>
        <begin position="12"/>
        <end position="33"/>
    </location>
</feature>
<comment type="caution">
    <text evidence="2">The sequence shown here is derived from an EMBL/GenBank/DDBJ whole genome shotgun (WGS) entry which is preliminary data.</text>
</comment>
<keyword evidence="1" id="KW-0812">Transmembrane</keyword>
<evidence type="ECO:0000256" key="1">
    <source>
        <dbReference type="SAM" id="Phobius"/>
    </source>
</evidence>
<keyword evidence="1" id="KW-1133">Transmembrane helix</keyword>
<sequence>MIFLQNQLSGLMVSGLIAGSVGAVGTFIFLHLYMTKTRFYLEVYRNFIPVKKFLYYVFFFSVSLFLAFLAFYLIASVFGLIDGRF</sequence>
<feature type="transmembrane region" description="Helical" evidence="1">
    <location>
        <begin position="53"/>
        <end position="81"/>
    </location>
</feature>
<protein>
    <submittedName>
        <fullName evidence="2">Uncharacterized protein</fullName>
    </submittedName>
</protein>
<dbReference type="RefSeq" id="WP_254155651.1">
    <property type="nucleotide sequence ID" value="NZ_JAHESD010000063.1"/>
</dbReference>
<keyword evidence="3" id="KW-1185">Reference proteome</keyword>
<organism evidence="2 3">
    <name type="scientific">Chryseosolibacter indicus</name>
    <dbReference type="NCBI Taxonomy" id="2782351"/>
    <lineage>
        <taxon>Bacteria</taxon>
        <taxon>Pseudomonadati</taxon>
        <taxon>Bacteroidota</taxon>
        <taxon>Cytophagia</taxon>
        <taxon>Cytophagales</taxon>
        <taxon>Chryseotaleaceae</taxon>
        <taxon>Chryseosolibacter</taxon>
    </lineage>
</organism>
<dbReference type="Proteomes" id="UP000772618">
    <property type="component" value="Unassembled WGS sequence"/>
</dbReference>
<accession>A0ABS5VWP4</accession>
<evidence type="ECO:0000313" key="3">
    <source>
        <dbReference type="Proteomes" id="UP000772618"/>
    </source>
</evidence>
<evidence type="ECO:0000313" key="2">
    <source>
        <dbReference type="EMBL" id="MBT1705656.1"/>
    </source>
</evidence>